<sequence>QRTAKIIPCKHTFHLTCMLKWKRKKSQKPCCICRGKLGNALDEQNNNVNVSFPFELRKELWMRKGNLTSKSDVAQLLLNDAMTNFEFSSQN</sequence>
<evidence type="ECO:0008006" key="3">
    <source>
        <dbReference type="Google" id="ProtNLM"/>
    </source>
</evidence>
<protein>
    <recommendedName>
        <fullName evidence="3">RING-type domain-containing protein</fullName>
    </recommendedName>
</protein>
<organism evidence="1 2">
    <name type="scientific">Pristionchus mayeri</name>
    <dbReference type="NCBI Taxonomy" id="1317129"/>
    <lineage>
        <taxon>Eukaryota</taxon>
        <taxon>Metazoa</taxon>
        <taxon>Ecdysozoa</taxon>
        <taxon>Nematoda</taxon>
        <taxon>Chromadorea</taxon>
        <taxon>Rhabditida</taxon>
        <taxon>Rhabditina</taxon>
        <taxon>Diplogasteromorpha</taxon>
        <taxon>Diplogasteroidea</taxon>
        <taxon>Neodiplogasteridae</taxon>
        <taxon>Pristionchus</taxon>
    </lineage>
</organism>
<dbReference type="Proteomes" id="UP001328107">
    <property type="component" value="Unassembled WGS sequence"/>
</dbReference>
<dbReference type="InterPro" id="IPR013083">
    <property type="entry name" value="Znf_RING/FYVE/PHD"/>
</dbReference>
<evidence type="ECO:0000313" key="1">
    <source>
        <dbReference type="EMBL" id="GMR40197.1"/>
    </source>
</evidence>
<dbReference type="SUPFAM" id="SSF57850">
    <property type="entry name" value="RING/U-box"/>
    <property type="match status" value="1"/>
</dbReference>
<reference evidence="2" key="1">
    <citation type="submission" date="2022-10" db="EMBL/GenBank/DDBJ databases">
        <title>Genome assembly of Pristionchus species.</title>
        <authorList>
            <person name="Yoshida K."/>
            <person name="Sommer R.J."/>
        </authorList>
    </citation>
    <scope>NUCLEOTIDE SEQUENCE [LARGE SCALE GENOMIC DNA]</scope>
    <source>
        <strain evidence="2">RS5460</strain>
    </source>
</reference>
<keyword evidence="2" id="KW-1185">Reference proteome</keyword>
<dbReference type="Gene3D" id="3.30.40.10">
    <property type="entry name" value="Zinc/RING finger domain, C3HC4 (zinc finger)"/>
    <property type="match status" value="1"/>
</dbReference>
<name>A0AAN4ZL29_9BILA</name>
<gene>
    <name evidence="1" type="ORF">PMAYCL1PPCAC_10392</name>
</gene>
<dbReference type="EMBL" id="BTRK01000003">
    <property type="protein sequence ID" value="GMR40197.1"/>
    <property type="molecule type" value="Genomic_DNA"/>
</dbReference>
<comment type="caution">
    <text evidence="1">The sequence shown here is derived from an EMBL/GenBank/DDBJ whole genome shotgun (WGS) entry which is preliminary data.</text>
</comment>
<dbReference type="AlphaFoldDB" id="A0AAN4ZL29"/>
<proteinExistence type="predicted"/>
<accession>A0AAN4ZL29</accession>
<feature type="non-terminal residue" evidence="1">
    <location>
        <position position="1"/>
    </location>
</feature>
<evidence type="ECO:0000313" key="2">
    <source>
        <dbReference type="Proteomes" id="UP001328107"/>
    </source>
</evidence>